<dbReference type="SMART" id="SM00400">
    <property type="entry name" value="ZnF_CHCC"/>
    <property type="match status" value="1"/>
</dbReference>
<dbReference type="GO" id="GO:0008270">
    <property type="term" value="F:zinc ion binding"/>
    <property type="evidence" value="ECO:0007669"/>
    <property type="project" value="UniProtKB-UniRule"/>
</dbReference>
<dbReference type="GO" id="GO:0003899">
    <property type="term" value="F:DNA-directed RNA polymerase activity"/>
    <property type="evidence" value="ECO:0007669"/>
    <property type="project" value="UniProtKB-UniRule"/>
</dbReference>
<keyword evidence="7 12" id="KW-0863">Zinc-finger</keyword>
<dbReference type="SMART" id="SM00493">
    <property type="entry name" value="TOPRIM"/>
    <property type="match status" value="1"/>
</dbReference>
<dbReference type="EMBL" id="MHCN01000013">
    <property type="protein sequence ID" value="OGY21479.1"/>
    <property type="molecule type" value="Genomic_DNA"/>
</dbReference>
<evidence type="ECO:0000313" key="16">
    <source>
        <dbReference type="EMBL" id="OGY21479.1"/>
    </source>
</evidence>
<dbReference type="SUPFAM" id="SSF56731">
    <property type="entry name" value="DNA primase core"/>
    <property type="match status" value="1"/>
</dbReference>
<dbReference type="Proteomes" id="UP000176299">
    <property type="component" value="Unassembled WGS sequence"/>
</dbReference>
<dbReference type="FunFam" id="3.90.980.10:FF:000001">
    <property type="entry name" value="DNA primase"/>
    <property type="match status" value="1"/>
</dbReference>
<dbReference type="InterPro" id="IPR006295">
    <property type="entry name" value="DNA_primase_DnaG"/>
</dbReference>
<evidence type="ECO:0000313" key="17">
    <source>
        <dbReference type="Proteomes" id="UP000176299"/>
    </source>
</evidence>
<dbReference type="InterPro" id="IPR006171">
    <property type="entry name" value="TOPRIM_dom"/>
</dbReference>
<dbReference type="InterPro" id="IPR036977">
    <property type="entry name" value="DNA_primase_Znf_CHC2"/>
</dbReference>
<organism evidence="16 17">
    <name type="scientific">Candidatus Woykebacteria bacterium GWA1_44_8</name>
    <dbReference type="NCBI Taxonomy" id="1802591"/>
    <lineage>
        <taxon>Bacteria</taxon>
        <taxon>Candidatus Woykeibacteriota</taxon>
    </lineage>
</organism>
<evidence type="ECO:0000256" key="1">
    <source>
        <dbReference type="ARBA" id="ARBA00022478"/>
    </source>
</evidence>
<evidence type="ECO:0000259" key="15">
    <source>
        <dbReference type="PROSITE" id="PS50880"/>
    </source>
</evidence>
<dbReference type="SUPFAM" id="SSF57783">
    <property type="entry name" value="Zinc beta-ribbon"/>
    <property type="match status" value="1"/>
</dbReference>
<dbReference type="PANTHER" id="PTHR30313">
    <property type="entry name" value="DNA PRIMASE"/>
    <property type="match status" value="1"/>
</dbReference>
<dbReference type="InterPro" id="IPR002694">
    <property type="entry name" value="Znf_CHC2"/>
</dbReference>
<evidence type="ECO:0000256" key="6">
    <source>
        <dbReference type="ARBA" id="ARBA00022723"/>
    </source>
</evidence>
<dbReference type="EC" id="2.7.7.101" evidence="12"/>
<feature type="domain" description="Toprim" evidence="15">
    <location>
        <begin position="250"/>
        <end position="331"/>
    </location>
</feature>
<dbReference type="InterPro" id="IPR013264">
    <property type="entry name" value="DNAG_N"/>
</dbReference>
<evidence type="ECO:0000256" key="10">
    <source>
        <dbReference type="ARBA" id="ARBA00023125"/>
    </source>
</evidence>
<accession>A0A1G1W1C8</accession>
<dbReference type="Gene3D" id="3.90.980.10">
    <property type="entry name" value="DNA primase, catalytic core, N-terminal domain"/>
    <property type="match status" value="1"/>
</dbReference>
<evidence type="ECO:0000256" key="5">
    <source>
        <dbReference type="ARBA" id="ARBA00022705"/>
    </source>
</evidence>
<dbReference type="InterPro" id="IPR019475">
    <property type="entry name" value="DNA_primase_DnaB-bd"/>
</dbReference>
<comment type="catalytic activity">
    <reaction evidence="12">
        <text>ssDNA + n NTP = ssDNA/pppN(pN)n-1 hybrid + (n-1) diphosphate.</text>
        <dbReference type="EC" id="2.7.7.101"/>
    </reaction>
</comment>
<comment type="domain">
    <text evidence="12">Contains an N-terminal zinc-binding domain, a central core domain that contains the primase activity, and a C-terminal DnaB-binding domain.</text>
</comment>
<evidence type="ECO:0000256" key="3">
    <source>
        <dbReference type="ARBA" id="ARBA00022679"/>
    </source>
</evidence>
<evidence type="ECO:0000256" key="9">
    <source>
        <dbReference type="ARBA" id="ARBA00022842"/>
    </source>
</evidence>
<dbReference type="NCBIfam" id="TIGR01391">
    <property type="entry name" value="dnaG"/>
    <property type="match status" value="1"/>
</dbReference>
<dbReference type="GO" id="GO:0003677">
    <property type="term" value="F:DNA binding"/>
    <property type="evidence" value="ECO:0007669"/>
    <property type="project" value="UniProtKB-KW"/>
</dbReference>
<dbReference type="PANTHER" id="PTHR30313:SF2">
    <property type="entry name" value="DNA PRIMASE"/>
    <property type="match status" value="1"/>
</dbReference>
<evidence type="ECO:0000256" key="2">
    <source>
        <dbReference type="ARBA" id="ARBA00022515"/>
    </source>
</evidence>
<dbReference type="Pfam" id="PF01807">
    <property type="entry name" value="Zn_ribbon_DnaG"/>
    <property type="match status" value="1"/>
</dbReference>
<dbReference type="InterPro" id="IPR037068">
    <property type="entry name" value="DNA_primase_core_N_sf"/>
</dbReference>
<reference evidence="16 17" key="1">
    <citation type="journal article" date="2016" name="Nat. Commun.">
        <title>Thousands of microbial genomes shed light on interconnected biogeochemical processes in an aquifer system.</title>
        <authorList>
            <person name="Anantharaman K."/>
            <person name="Brown C.T."/>
            <person name="Hug L.A."/>
            <person name="Sharon I."/>
            <person name="Castelle C.J."/>
            <person name="Probst A.J."/>
            <person name="Thomas B.C."/>
            <person name="Singh A."/>
            <person name="Wilkins M.J."/>
            <person name="Karaoz U."/>
            <person name="Brodie E.L."/>
            <person name="Williams K.H."/>
            <person name="Hubbard S.S."/>
            <person name="Banfield J.F."/>
        </authorList>
    </citation>
    <scope>NUCLEOTIDE SEQUENCE [LARGE SCALE GENOMIC DNA]</scope>
</reference>
<dbReference type="GO" id="GO:1990077">
    <property type="term" value="C:primosome complex"/>
    <property type="evidence" value="ECO:0007669"/>
    <property type="project" value="UniProtKB-KW"/>
</dbReference>
<keyword evidence="6 12" id="KW-0479">Metal-binding</keyword>
<dbReference type="GO" id="GO:0006269">
    <property type="term" value="P:DNA replication, synthesis of primer"/>
    <property type="evidence" value="ECO:0007669"/>
    <property type="project" value="UniProtKB-UniRule"/>
</dbReference>
<name>A0A1G1W1C8_9BACT</name>
<dbReference type="Pfam" id="PF10410">
    <property type="entry name" value="DnaB_bind"/>
    <property type="match status" value="1"/>
</dbReference>
<keyword evidence="10 12" id="KW-0238">DNA-binding</keyword>
<sequence>MESQVDEVKSRVDIVGLISEYIPLKKAGRNYKALCPFHGEKTPSFMVSPDRQIFKCFGCSEGGDAFAFLKRMEGMEFGEALRFLAARAGVRLKEYKPSPAEEKKETLLKISELTSDLYHYLLTKHTCGEPARSYLKSRGITSKSIKDFKLGFASPQKNFLFRFLAKKGFSPQDISLAGLTLTTNEGIVDRFKNRIIFPIFDTQGRTIAFSCRSLGDDEPKYLNSPETPLFHKSKALYGINLAKTAIKKEKSAILVEGNIDVISAHQVGTINAVAPLGTAVTGEQVEILRRFAENLLFAFDTDLAGDAAAKRGIEIAENVGLNIRVVELGEDKDPDELIQKKPLEWKRSIKEAVPIYDYFINSALKRFGPSGAESKRKVAAEVLPQLARLTDEIIKAHYLQVLESKLGIEEGILRAALKKYQGEGKETRDIAEILEKPLSERKASIVEKYLLALIVQSSHPPKALEEKIFEQTETREIFRKIVEFTKKQGRLKIKSLAKTIPESLLPAFDEILLLEIDEEILADGERVEKEINYCAQRLEELNLRTKLRQLSLAIKQAESTGDEAKITTLSREFRDLSKALLRPETS</sequence>
<keyword evidence="11 12" id="KW-0804">Transcription</keyword>
<gene>
    <name evidence="12" type="primary">dnaG</name>
    <name evidence="16" type="ORF">A2113_01835</name>
</gene>
<proteinExistence type="inferred from homology"/>
<comment type="function">
    <text evidence="12 13">RNA polymerase that catalyzes the synthesis of short RNA molecules used as primers for DNA polymerase during DNA replication.</text>
</comment>
<dbReference type="Gene3D" id="3.90.580.10">
    <property type="entry name" value="Zinc finger, CHC2-type domain"/>
    <property type="match status" value="1"/>
</dbReference>
<evidence type="ECO:0000256" key="13">
    <source>
        <dbReference type="PIRNR" id="PIRNR002811"/>
    </source>
</evidence>
<evidence type="ECO:0000256" key="7">
    <source>
        <dbReference type="ARBA" id="ARBA00022771"/>
    </source>
</evidence>
<dbReference type="AlphaFoldDB" id="A0A1G1W1C8"/>
<keyword evidence="5 12" id="KW-0235">DNA replication</keyword>
<dbReference type="InterPro" id="IPR050219">
    <property type="entry name" value="DnaG_primase"/>
</dbReference>
<evidence type="ECO:0000256" key="11">
    <source>
        <dbReference type="ARBA" id="ARBA00023163"/>
    </source>
</evidence>
<dbReference type="Pfam" id="PF08275">
    <property type="entry name" value="DNAG_N"/>
    <property type="match status" value="1"/>
</dbReference>
<keyword evidence="4 12" id="KW-0548">Nucleotidyltransferase</keyword>
<dbReference type="FunFam" id="3.90.580.10:FF:000001">
    <property type="entry name" value="DNA primase"/>
    <property type="match status" value="1"/>
</dbReference>
<keyword evidence="8 12" id="KW-0862">Zinc</keyword>
<keyword evidence="1 12" id="KW-0240">DNA-directed RNA polymerase</keyword>
<dbReference type="Gene3D" id="1.10.860.10">
    <property type="entry name" value="DNAb Helicase, Chain A"/>
    <property type="match status" value="1"/>
</dbReference>
<keyword evidence="2 12" id="KW-0639">Primosome</keyword>
<dbReference type="InterPro" id="IPR030846">
    <property type="entry name" value="DnaG_bac"/>
</dbReference>
<dbReference type="Gene3D" id="3.40.1360.10">
    <property type="match status" value="1"/>
</dbReference>
<dbReference type="STRING" id="1802591.A2113_01835"/>
<evidence type="ECO:0000256" key="4">
    <source>
        <dbReference type="ARBA" id="ARBA00022695"/>
    </source>
</evidence>
<dbReference type="PROSITE" id="PS50880">
    <property type="entry name" value="TOPRIM"/>
    <property type="match status" value="1"/>
</dbReference>
<dbReference type="GO" id="GO:0005737">
    <property type="term" value="C:cytoplasm"/>
    <property type="evidence" value="ECO:0007669"/>
    <property type="project" value="TreeGrafter"/>
</dbReference>
<comment type="similarity">
    <text evidence="12 13">Belongs to the DnaG primase family.</text>
</comment>
<dbReference type="InterPro" id="IPR016136">
    <property type="entry name" value="DNA_helicase_N/primase_C"/>
</dbReference>
<feature type="zinc finger region" description="CHC2-type" evidence="12 14">
    <location>
        <begin position="35"/>
        <end position="59"/>
    </location>
</feature>
<dbReference type="Pfam" id="PF13155">
    <property type="entry name" value="Toprim_2"/>
    <property type="match status" value="1"/>
</dbReference>
<dbReference type="HAMAP" id="MF_00974">
    <property type="entry name" value="DNA_primase_DnaG"/>
    <property type="match status" value="1"/>
</dbReference>
<protein>
    <recommendedName>
        <fullName evidence="12 13">DNA primase</fullName>
        <ecNumber evidence="12">2.7.7.101</ecNumber>
    </recommendedName>
</protein>
<dbReference type="InterPro" id="IPR034151">
    <property type="entry name" value="TOPRIM_DnaG_bac"/>
</dbReference>
<dbReference type="CDD" id="cd03364">
    <property type="entry name" value="TOPRIM_DnaG_primases"/>
    <property type="match status" value="1"/>
</dbReference>
<evidence type="ECO:0000256" key="8">
    <source>
        <dbReference type="ARBA" id="ARBA00022833"/>
    </source>
</evidence>
<keyword evidence="3 12" id="KW-0808">Transferase</keyword>
<keyword evidence="9" id="KW-0460">Magnesium</keyword>
<comment type="subunit">
    <text evidence="12">Monomer. Interacts with DnaB.</text>
</comment>
<dbReference type="GO" id="GO:0000428">
    <property type="term" value="C:DNA-directed RNA polymerase complex"/>
    <property type="evidence" value="ECO:0007669"/>
    <property type="project" value="UniProtKB-KW"/>
</dbReference>
<dbReference type="PIRSF" id="PIRSF002811">
    <property type="entry name" value="DnaG"/>
    <property type="match status" value="1"/>
</dbReference>
<evidence type="ECO:0000256" key="14">
    <source>
        <dbReference type="PIRSR" id="PIRSR002811-1"/>
    </source>
</evidence>
<comment type="caution">
    <text evidence="16">The sequence shown here is derived from an EMBL/GenBank/DDBJ whole genome shotgun (WGS) entry which is preliminary data.</text>
</comment>
<evidence type="ECO:0000256" key="12">
    <source>
        <dbReference type="HAMAP-Rule" id="MF_00974"/>
    </source>
</evidence>
<comment type="cofactor">
    <cofactor evidence="12 13 14">
        <name>Zn(2+)</name>
        <dbReference type="ChEBI" id="CHEBI:29105"/>
    </cofactor>
    <text evidence="12 13 14">Binds 1 zinc ion per monomer.</text>
</comment>